<dbReference type="InterPro" id="IPR011990">
    <property type="entry name" value="TPR-like_helical_dom_sf"/>
</dbReference>
<dbReference type="OrthoDB" id="185373at2759"/>
<comment type="similarity">
    <text evidence="1">Belongs to the PPR family. P subfamily.</text>
</comment>
<evidence type="ECO:0000313" key="5">
    <source>
        <dbReference type="EMBL" id="GAQ78218.1"/>
    </source>
</evidence>
<dbReference type="PANTHER" id="PTHR47447">
    <property type="entry name" value="OS03G0856100 PROTEIN"/>
    <property type="match status" value="1"/>
</dbReference>
<accession>A0A1Y1HQW5</accession>
<dbReference type="EMBL" id="DF236958">
    <property type="protein sequence ID" value="GAQ78218.1"/>
    <property type="molecule type" value="Genomic_DNA"/>
</dbReference>
<dbReference type="GO" id="GO:0003729">
    <property type="term" value="F:mRNA binding"/>
    <property type="evidence" value="ECO:0000318"/>
    <property type="project" value="GO_Central"/>
</dbReference>
<keyword evidence="6" id="KW-1185">Reference proteome</keyword>
<organism evidence="5 6">
    <name type="scientific">Klebsormidium nitens</name>
    <name type="common">Green alga</name>
    <name type="synonym">Ulothrix nitens</name>
    <dbReference type="NCBI Taxonomy" id="105231"/>
    <lineage>
        <taxon>Eukaryota</taxon>
        <taxon>Viridiplantae</taxon>
        <taxon>Streptophyta</taxon>
        <taxon>Klebsormidiophyceae</taxon>
        <taxon>Klebsormidiales</taxon>
        <taxon>Klebsormidiaceae</taxon>
        <taxon>Klebsormidium</taxon>
    </lineage>
</organism>
<feature type="repeat" description="PPR" evidence="3">
    <location>
        <begin position="351"/>
        <end position="385"/>
    </location>
</feature>
<name>A0A1Y1HQW5_KLENI</name>
<sequence length="908" mass="100631">MAATGAALVAPTYAGPLCFLPSKLTSAKEVLCGSPLHHRGFAALVKKAVGNECRKSSFQPAPVASADVETRAAEGEAASSSSSGSANANVMKRFKTREVWRKDPAKVTYLDSQYTRFAFINEVRFSTDLNAVFAKYGNLDLREIVHILYRLQERREGRAALKLIEFLESSPVYSQQLDEATYRACLAAISNYPQMLAKATKLFEAAKKKGVVRMTETYNMYLALVSKRGAVDVMEDVLKQIDAAGLKRTVETWNYVIQGYGKKRDLDRAVAAFTELQAARLKPTAETYRVLIEAFSSAGRTEDGERMVRESGIQLTEVQYNAIMDGYANEKRPEKVGETLKEAQAAGVEPNNDTFLILLKTFAGVGDAKGAWETYRALRSAGHPPSGYAFQLLASARRKDKRLAGVRVRHVVELLETIGESRIRVKEVMERRTWSVKWVLPEVKGILRALAKDKKDDLAEELVEWCFSRPAEERMLPDEEALAVLIQAKGAAGHVDAAWQVYNMIGKGRAKHITPTKRAFGSLVQAYVAAGDVARAEIILEESEKRSGNWPQADTYSYFALMRHYAEKGDAQKVQALFDRALAAEVAPNASTFMMLLMAYDVAGQRDKALEVYDAQGTSHLGTLTEGDVRKLTDFLQKHGRPDEAKNVQDTFKKKPETSVPAKAATPARAIIPPALETAEPDEKPKVMADLLTTNLRGAERRKLSDALISGGYLQSQEDYLRLAEAIMDKKLKQSGARVLELLPYMRKQGFDIPHDTWTHLVRRADRAMQAASMFYAAKREAGPDWDDTEAAQALAEARRVAGKPRWVNHVVWCLTSLGLSIEETLNPRLWPDEFRVSDVPGSVSTLQQSGRPEQAADLEARIREIAPETVFERSGDHTKGAPKENEVDPKESEVKTVEGVANIPSDV</sequence>
<reference evidence="5 6" key="1">
    <citation type="journal article" date="2014" name="Nat. Commun.">
        <title>Klebsormidium flaccidum genome reveals primary factors for plant terrestrial adaptation.</title>
        <authorList>
            <person name="Hori K."/>
            <person name="Maruyama F."/>
            <person name="Fujisawa T."/>
            <person name="Togashi T."/>
            <person name="Yamamoto N."/>
            <person name="Seo M."/>
            <person name="Sato S."/>
            <person name="Yamada T."/>
            <person name="Mori H."/>
            <person name="Tajima N."/>
            <person name="Moriyama T."/>
            <person name="Ikeuchi M."/>
            <person name="Watanabe M."/>
            <person name="Wada H."/>
            <person name="Kobayashi K."/>
            <person name="Saito M."/>
            <person name="Masuda T."/>
            <person name="Sasaki-Sekimoto Y."/>
            <person name="Mashiguchi K."/>
            <person name="Awai K."/>
            <person name="Shimojima M."/>
            <person name="Masuda S."/>
            <person name="Iwai M."/>
            <person name="Nobusawa T."/>
            <person name="Narise T."/>
            <person name="Kondo S."/>
            <person name="Saito H."/>
            <person name="Sato R."/>
            <person name="Murakawa M."/>
            <person name="Ihara Y."/>
            <person name="Oshima-Yamada Y."/>
            <person name="Ohtaka K."/>
            <person name="Satoh M."/>
            <person name="Sonobe K."/>
            <person name="Ishii M."/>
            <person name="Ohtani R."/>
            <person name="Kanamori-Sato M."/>
            <person name="Honoki R."/>
            <person name="Miyazaki D."/>
            <person name="Mochizuki H."/>
            <person name="Umetsu J."/>
            <person name="Higashi K."/>
            <person name="Shibata D."/>
            <person name="Kamiya Y."/>
            <person name="Sato N."/>
            <person name="Nakamura Y."/>
            <person name="Tabata S."/>
            <person name="Ida S."/>
            <person name="Kurokawa K."/>
            <person name="Ohta H."/>
        </authorList>
    </citation>
    <scope>NUCLEOTIDE SEQUENCE [LARGE SCALE GENOMIC DNA]</scope>
    <source>
        <strain evidence="5 6">NIES-2285</strain>
    </source>
</reference>
<proteinExistence type="inferred from homology"/>
<feature type="repeat" description="PPR" evidence="3">
    <location>
        <begin position="316"/>
        <end position="350"/>
    </location>
</feature>
<dbReference type="NCBIfam" id="TIGR00756">
    <property type="entry name" value="PPR"/>
    <property type="match status" value="2"/>
</dbReference>
<dbReference type="Pfam" id="PF13041">
    <property type="entry name" value="PPR_2"/>
    <property type="match status" value="2"/>
</dbReference>
<dbReference type="AlphaFoldDB" id="A0A1Y1HQW5"/>
<evidence type="ECO:0000256" key="4">
    <source>
        <dbReference type="SAM" id="MobiDB-lite"/>
    </source>
</evidence>
<dbReference type="PROSITE" id="PS51375">
    <property type="entry name" value="PPR"/>
    <property type="match status" value="4"/>
</dbReference>
<evidence type="ECO:0000256" key="2">
    <source>
        <dbReference type="ARBA" id="ARBA00022737"/>
    </source>
</evidence>
<feature type="repeat" description="PPR" evidence="3">
    <location>
        <begin position="249"/>
        <end position="283"/>
    </location>
</feature>
<gene>
    <name evidence="5" type="ORF">KFL_000090640</name>
</gene>
<evidence type="ECO:0000256" key="3">
    <source>
        <dbReference type="PROSITE-ProRule" id="PRU00708"/>
    </source>
</evidence>
<dbReference type="GO" id="GO:0006397">
    <property type="term" value="P:mRNA processing"/>
    <property type="evidence" value="ECO:0000318"/>
    <property type="project" value="GO_Central"/>
</dbReference>
<evidence type="ECO:0000313" key="6">
    <source>
        <dbReference type="Proteomes" id="UP000054558"/>
    </source>
</evidence>
<dbReference type="GO" id="GO:0005737">
    <property type="term" value="C:cytoplasm"/>
    <property type="evidence" value="ECO:0000318"/>
    <property type="project" value="GO_Central"/>
</dbReference>
<evidence type="ECO:0000256" key="1">
    <source>
        <dbReference type="ARBA" id="ARBA00007626"/>
    </source>
</evidence>
<keyword evidence="2" id="KW-0677">Repeat</keyword>
<feature type="compositionally biased region" description="Basic and acidic residues" evidence="4">
    <location>
        <begin position="867"/>
        <end position="897"/>
    </location>
</feature>
<protein>
    <submittedName>
        <fullName evidence="5">Putative Pentatricopeptide repeat domain containing protein</fullName>
    </submittedName>
</protein>
<feature type="region of interest" description="Disordered" evidence="4">
    <location>
        <begin position="867"/>
        <end position="908"/>
    </location>
</feature>
<dbReference type="STRING" id="105231.A0A1Y1HQW5"/>
<dbReference type="PANTHER" id="PTHR47447:SF25">
    <property type="entry name" value="SAP DOMAIN-CONTAINING PROTEIN"/>
    <property type="match status" value="1"/>
</dbReference>
<feature type="repeat" description="PPR" evidence="3">
    <location>
        <begin position="554"/>
        <end position="588"/>
    </location>
</feature>
<dbReference type="OMA" id="YRTVIHW"/>
<dbReference type="Gene3D" id="1.25.40.10">
    <property type="entry name" value="Tetratricopeptide repeat domain"/>
    <property type="match status" value="3"/>
</dbReference>
<dbReference type="InterPro" id="IPR002885">
    <property type="entry name" value="PPR_rpt"/>
</dbReference>
<dbReference type="Proteomes" id="UP000054558">
    <property type="component" value="Unassembled WGS sequence"/>
</dbReference>